<dbReference type="SUPFAM" id="SSF47413">
    <property type="entry name" value="lambda repressor-like DNA-binding domains"/>
    <property type="match status" value="1"/>
</dbReference>
<feature type="domain" description="HTH cro/C1-type" evidence="1">
    <location>
        <begin position="34"/>
        <end position="89"/>
    </location>
</feature>
<name>A0ABP7GUL3_9MICO</name>
<dbReference type="SMART" id="SM00530">
    <property type="entry name" value="HTH_XRE"/>
    <property type="match status" value="1"/>
</dbReference>
<dbReference type="Pfam" id="PF01381">
    <property type="entry name" value="HTH_3"/>
    <property type="match status" value="1"/>
</dbReference>
<reference evidence="3" key="1">
    <citation type="journal article" date="2019" name="Int. J. Syst. Evol. Microbiol.">
        <title>The Global Catalogue of Microorganisms (GCM) 10K type strain sequencing project: providing services to taxonomists for standard genome sequencing and annotation.</title>
        <authorList>
            <consortium name="The Broad Institute Genomics Platform"/>
            <consortium name="The Broad Institute Genome Sequencing Center for Infectious Disease"/>
            <person name="Wu L."/>
            <person name="Ma J."/>
        </authorList>
    </citation>
    <scope>NUCLEOTIDE SEQUENCE [LARGE SCALE GENOMIC DNA]</scope>
    <source>
        <strain evidence="3">JCM 16950</strain>
    </source>
</reference>
<proteinExistence type="predicted"/>
<dbReference type="InterPro" id="IPR010982">
    <property type="entry name" value="Lambda_DNA-bd_dom_sf"/>
</dbReference>
<dbReference type="InterPro" id="IPR001387">
    <property type="entry name" value="Cro/C1-type_HTH"/>
</dbReference>
<evidence type="ECO:0000313" key="3">
    <source>
        <dbReference type="Proteomes" id="UP001500540"/>
    </source>
</evidence>
<protein>
    <recommendedName>
        <fullName evidence="1">HTH cro/C1-type domain-containing protein</fullName>
    </recommendedName>
</protein>
<comment type="caution">
    <text evidence="2">The sequence shown here is derived from an EMBL/GenBank/DDBJ whole genome shotgun (WGS) entry which is preliminary data.</text>
</comment>
<evidence type="ECO:0000313" key="2">
    <source>
        <dbReference type="EMBL" id="GAA3776235.1"/>
    </source>
</evidence>
<gene>
    <name evidence="2" type="ORF">GCM10022240_29710</name>
</gene>
<keyword evidence="3" id="KW-1185">Reference proteome</keyword>
<evidence type="ECO:0000259" key="1">
    <source>
        <dbReference type="PROSITE" id="PS50943"/>
    </source>
</evidence>
<sequence length="150" mass="16900">MDKMELMSDTTDLTVVRARAKVLARRDREMRSSLVELRRSAGLTQKDVAERMGCTQQAVQKLERYDADPKLSTLRRYINAVGALVDHEVEVDRGQSLHYEDTTRWRGSSAVRTERISVAPSTDRRVEPATTSAGSDWMANAKRTDFALVG</sequence>
<dbReference type="PROSITE" id="PS50943">
    <property type="entry name" value="HTH_CROC1"/>
    <property type="match status" value="1"/>
</dbReference>
<dbReference type="Proteomes" id="UP001500540">
    <property type="component" value="Unassembled WGS sequence"/>
</dbReference>
<dbReference type="EMBL" id="BAABAF010000011">
    <property type="protein sequence ID" value="GAA3776235.1"/>
    <property type="molecule type" value="Genomic_DNA"/>
</dbReference>
<dbReference type="Gene3D" id="1.10.260.40">
    <property type="entry name" value="lambda repressor-like DNA-binding domains"/>
    <property type="match status" value="1"/>
</dbReference>
<organism evidence="2 3">
    <name type="scientific">Microbacterium kribbense</name>
    <dbReference type="NCBI Taxonomy" id="433645"/>
    <lineage>
        <taxon>Bacteria</taxon>
        <taxon>Bacillati</taxon>
        <taxon>Actinomycetota</taxon>
        <taxon>Actinomycetes</taxon>
        <taxon>Micrococcales</taxon>
        <taxon>Microbacteriaceae</taxon>
        <taxon>Microbacterium</taxon>
    </lineage>
</organism>
<accession>A0ABP7GUL3</accession>
<dbReference type="CDD" id="cd00093">
    <property type="entry name" value="HTH_XRE"/>
    <property type="match status" value="1"/>
</dbReference>